<comment type="similarity">
    <text evidence="2">Belongs to the TIM16/PAM16 family.</text>
</comment>
<evidence type="ECO:0000256" key="13">
    <source>
        <dbReference type="SAM" id="Coils"/>
    </source>
</evidence>
<dbReference type="OrthoDB" id="10262892at2759"/>
<evidence type="ECO:0000256" key="1">
    <source>
        <dbReference type="ARBA" id="ARBA00004637"/>
    </source>
</evidence>
<evidence type="ECO:0000256" key="9">
    <source>
        <dbReference type="ARBA" id="ARBA00023128"/>
    </source>
</evidence>
<proteinExistence type="inferred from homology"/>
<evidence type="ECO:0000256" key="4">
    <source>
        <dbReference type="ARBA" id="ARBA00020721"/>
    </source>
</evidence>
<evidence type="ECO:0000256" key="11">
    <source>
        <dbReference type="ARBA" id="ARBA00030422"/>
    </source>
</evidence>
<evidence type="ECO:0000256" key="7">
    <source>
        <dbReference type="ARBA" id="ARBA00022927"/>
    </source>
</evidence>
<reference evidence="14 15" key="1">
    <citation type="submission" date="2019-09" db="EMBL/GenBank/DDBJ databases">
        <title>Draft genome of the ectomycorrhizal ascomycete Sphaerosporella brunnea.</title>
        <authorList>
            <consortium name="DOE Joint Genome Institute"/>
            <person name="Benucci G.M."/>
            <person name="Marozzi G."/>
            <person name="Antonielli L."/>
            <person name="Sanchez S."/>
            <person name="Marco P."/>
            <person name="Wang X."/>
            <person name="Falini L.B."/>
            <person name="Barry K."/>
            <person name="Haridas S."/>
            <person name="Lipzen A."/>
            <person name="Labutti K."/>
            <person name="Grigoriev I.V."/>
            <person name="Murat C."/>
            <person name="Martin F."/>
            <person name="Albertini E."/>
            <person name="Donnini D."/>
            <person name="Bonito G."/>
        </authorList>
    </citation>
    <scope>NUCLEOTIDE SEQUENCE [LARGE SCALE GENOMIC DNA]</scope>
    <source>
        <strain evidence="14 15">Sb_GMNB300</strain>
    </source>
</reference>
<dbReference type="FunFam" id="1.10.287.110:FF:000006">
    <property type="entry name" value="Import inner membrane translocase subunit TIM16"/>
    <property type="match status" value="1"/>
</dbReference>
<dbReference type="GO" id="GO:0005744">
    <property type="term" value="C:TIM23 mitochondrial import inner membrane translocase complex"/>
    <property type="evidence" value="ECO:0007669"/>
    <property type="project" value="InterPro"/>
</dbReference>
<dbReference type="EMBL" id="VXIS01000039">
    <property type="protein sequence ID" value="KAA8911084.1"/>
    <property type="molecule type" value="Genomic_DNA"/>
</dbReference>
<name>A0A5J5F562_9PEZI</name>
<evidence type="ECO:0000256" key="12">
    <source>
        <dbReference type="ARBA" id="ARBA00031407"/>
    </source>
</evidence>
<keyword evidence="6" id="KW-0999">Mitochondrion inner membrane</keyword>
<dbReference type="PANTHER" id="PTHR12388:SF0">
    <property type="entry name" value="MITOCHONDRIAL IMPORT INNER MEMBRANE TRANSLOCASE SUBUNIT TIM16"/>
    <property type="match status" value="1"/>
</dbReference>
<sequence>MGVFGRLASAYRRTVINAWEKAQASQRYAAAAAAARVESHNQKLTLSEACKILNVAPPQGGKMDMDLVMSRFKRLFDVNEPGNGGSFYLQSKVLRARQRIEEEIAKAQEEAEREEELEKGWKPKLFR</sequence>
<accession>A0A5J5F562</accession>
<feature type="coiled-coil region" evidence="13">
    <location>
        <begin position="90"/>
        <end position="120"/>
    </location>
</feature>
<keyword evidence="13" id="KW-0175">Coiled coil</keyword>
<evidence type="ECO:0000256" key="3">
    <source>
        <dbReference type="ARBA" id="ARBA00013571"/>
    </source>
</evidence>
<dbReference type="AlphaFoldDB" id="A0A5J5F562"/>
<evidence type="ECO:0000256" key="6">
    <source>
        <dbReference type="ARBA" id="ARBA00022792"/>
    </source>
</evidence>
<keyword evidence="15" id="KW-1185">Reference proteome</keyword>
<gene>
    <name evidence="14" type="ORF">FN846DRAFT_464364</name>
</gene>
<evidence type="ECO:0000313" key="15">
    <source>
        <dbReference type="Proteomes" id="UP000326924"/>
    </source>
</evidence>
<organism evidence="14 15">
    <name type="scientific">Sphaerosporella brunnea</name>
    <dbReference type="NCBI Taxonomy" id="1250544"/>
    <lineage>
        <taxon>Eukaryota</taxon>
        <taxon>Fungi</taxon>
        <taxon>Dikarya</taxon>
        <taxon>Ascomycota</taxon>
        <taxon>Pezizomycotina</taxon>
        <taxon>Pezizomycetes</taxon>
        <taxon>Pezizales</taxon>
        <taxon>Pyronemataceae</taxon>
        <taxon>Sphaerosporella</taxon>
    </lineage>
</organism>
<dbReference type="InterPro" id="IPR005341">
    <property type="entry name" value="Tim16"/>
</dbReference>
<keyword evidence="5" id="KW-0813">Transport</keyword>
<dbReference type="Proteomes" id="UP000326924">
    <property type="component" value="Unassembled WGS sequence"/>
</dbReference>
<dbReference type="Gene3D" id="1.10.287.110">
    <property type="entry name" value="DnaJ domain"/>
    <property type="match status" value="1"/>
</dbReference>
<evidence type="ECO:0000256" key="5">
    <source>
        <dbReference type="ARBA" id="ARBA00022448"/>
    </source>
</evidence>
<dbReference type="InParanoid" id="A0A5J5F562"/>
<comment type="caution">
    <text evidence="14">The sequence shown here is derived from an EMBL/GenBank/DDBJ whole genome shotgun (WGS) entry which is preliminary data.</text>
</comment>
<protein>
    <recommendedName>
        <fullName evidence="4">Mitochondrial import inner membrane translocase subunit TIM16</fullName>
    </recommendedName>
    <alternativeName>
        <fullName evidence="3">Mitochondrial import inner membrane translocase subunit tim16</fullName>
    </alternativeName>
    <alternativeName>
        <fullName evidence="11 12">Presequence translocated-associated motor subunit PAM16</fullName>
    </alternativeName>
</protein>
<keyword evidence="9" id="KW-0496">Mitochondrion</keyword>
<dbReference type="InterPro" id="IPR036869">
    <property type="entry name" value="J_dom_sf"/>
</dbReference>
<keyword evidence="10" id="KW-0472">Membrane</keyword>
<dbReference type="Pfam" id="PF03656">
    <property type="entry name" value="Pam16"/>
    <property type="match status" value="1"/>
</dbReference>
<evidence type="ECO:0000313" key="14">
    <source>
        <dbReference type="EMBL" id="KAA8911084.1"/>
    </source>
</evidence>
<dbReference type="PANTHER" id="PTHR12388">
    <property type="entry name" value="MITOCHONDRIA ASSOCIATED GRANULOCYTE MACROPHAGE CSF SIGNALING MOLECULE"/>
    <property type="match status" value="1"/>
</dbReference>
<keyword evidence="7" id="KW-0653">Protein transport</keyword>
<evidence type="ECO:0000256" key="2">
    <source>
        <dbReference type="ARBA" id="ARBA00008817"/>
    </source>
</evidence>
<evidence type="ECO:0000256" key="10">
    <source>
        <dbReference type="ARBA" id="ARBA00023136"/>
    </source>
</evidence>
<dbReference type="GO" id="GO:0030150">
    <property type="term" value="P:protein import into mitochondrial matrix"/>
    <property type="evidence" value="ECO:0007669"/>
    <property type="project" value="InterPro"/>
</dbReference>
<comment type="subcellular location">
    <subcellularLocation>
        <location evidence="1">Mitochondrion inner membrane</location>
        <topology evidence="1">Peripheral membrane protein</topology>
    </subcellularLocation>
</comment>
<evidence type="ECO:0000256" key="8">
    <source>
        <dbReference type="ARBA" id="ARBA00023010"/>
    </source>
</evidence>
<keyword evidence="8" id="KW-0811">Translocation</keyword>